<gene>
    <name evidence="2" type="ORF">NCTC10060_00033</name>
</gene>
<dbReference type="AlphaFoldDB" id="A0A379TS31"/>
<sequence length="75" mass="8442">MNNQRRKWISEISNKLTALKDELSNALDEEQEYFDNMPVSFQSGSNGEISQMAISSIDNALCQIEDAIDSLSEID</sequence>
<protein>
    <submittedName>
        <fullName evidence="2">Uncharacterized protein</fullName>
    </submittedName>
</protein>
<dbReference type="Proteomes" id="UP000254633">
    <property type="component" value="Unassembled WGS sequence"/>
</dbReference>
<name>A0A379TS31_SALDZ</name>
<evidence type="ECO:0000313" key="2">
    <source>
        <dbReference type="EMBL" id="SUG53006.1"/>
    </source>
</evidence>
<evidence type="ECO:0000313" key="3">
    <source>
        <dbReference type="Proteomes" id="UP000254633"/>
    </source>
</evidence>
<dbReference type="EMBL" id="UGXH01000001">
    <property type="protein sequence ID" value="SUG53006.1"/>
    <property type="molecule type" value="Genomic_DNA"/>
</dbReference>
<proteinExistence type="predicted"/>
<evidence type="ECO:0000256" key="1">
    <source>
        <dbReference type="SAM" id="Coils"/>
    </source>
</evidence>
<dbReference type="RefSeq" id="WP_136058634.1">
    <property type="nucleotide sequence ID" value="NZ_DACWWF010000017.1"/>
</dbReference>
<reference evidence="2 3" key="1">
    <citation type="submission" date="2018-06" db="EMBL/GenBank/DDBJ databases">
        <authorList>
            <consortium name="Pathogen Informatics"/>
            <person name="Doyle S."/>
        </authorList>
    </citation>
    <scope>NUCLEOTIDE SEQUENCE [LARGE SCALE GENOMIC DNA]</scope>
    <source>
        <strain evidence="2 3">NCTC10060</strain>
    </source>
</reference>
<accession>A0A379TS31</accession>
<feature type="coiled-coil region" evidence="1">
    <location>
        <begin position="9"/>
        <end position="36"/>
    </location>
</feature>
<organism evidence="2 3">
    <name type="scientific">Salmonella diarizonae</name>
    <dbReference type="NCBI Taxonomy" id="59204"/>
    <lineage>
        <taxon>Bacteria</taxon>
        <taxon>Pseudomonadati</taxon>
        <taxon>Pseudomonadota</taxon>
        <taxon>Gammaproteobacteria</taxon>
        <taxon>Enterobacterales</taxon>
        <taxon>Enterobacteriaceae</taxon>
        <taxon>Salmonella</taxon>
    </lineage>
</organism>
<keyword evidence="1" id="KW-0175">Coiled coil</keyword>